<dbReference type="AlphaFoldDB" id="A0A8T5YQ76"/>
<sequence length="51" mass="5901">RLQYGCTWVNTHFMLVSEMPHGGQKLSGYGKDMSLYGLEDYTVVRHVMVKH</sequence>
<feature type="domain" description="Aldehyde dehydrogenase" evidence="1">
    <location>
        <begin position="1"/>
        <end position="47"/>
    </location>
</feature>
<evidence type="ECO:0000313" key="2">
    <source>
        <dbReference type="EMBL" id="MWL01326.1"/>
    </source>
</evidence>
<protein>
    <submittedName>
        <fullName evidence="2">Aldehyde dehydrogenase family protein</fullName>
    </submittedName>
</protein>
<dbReference type="InterPro" id="IPR016163">
    <property type="entry name" value="Ald_DH_C"/>
</dbReference>
<dbReference type="SUPFAM" id="SSF53720">
    <property type="entry name" value="ALDH-like"/>
    <property type="match status" value="1"/>
</dbReference>
<evidence type="ECO:0000313" key="4">
    <source>
        <dbReference type="Proteomes" id="UP000462271"/>
    </source>
</evidence>
<dbReference type="Proteomes" id="UP000462271">
    <property type="component" value="Unassembled WGS sequence"/>
</dbReference>
<evidence type="ECO:0000259" key="1">
    <source>
        <dbReference type="Pfam" id="PF00171"/>
    </source>
</evidence>
<evidence type="ECO:0000313" key="3">
    <source>
        <dbReference type="EMBL" id="MWL01824.1"/>
    </source>
</evidence>
<name>A0A8T5YQ76_ECOLX</name>
<dbReference type="GO" id="GO:0016620">
    <property type="term" value="F:oxidoreductase activity, acting on the aldehyde or oxo group of donors, NAD or NADP as acceptor"/>
    <property type="evidence" value="ECO:0007669"/>
    <property type="project" value="InterPro"/>
</dbReference>
<reference evidence="2 4" key="1">
    <citation type="submission" date="2019-12" db="EMBL/GenBank/DDBJ databases">
        <title>Enteriobacteria Tanzani isolates_10432.</title>
        <authorList>
            <person name="Subbiah M."/>
            <person name="Call D."/>
        </authorList>
    </citation>
    <scope>NUCLEOTIDE SEQUENCE [LARGE SCALE GENOMIC DNA]</scope>
    <source>
        <strain evidence="2 4">10432wG8</strain>
    </source>
</reference>
<dbReference type="EMBL" id="WTML01000492">
    <property type="protein sequence ID" value="MWL01326.1"/>
    <property type="molecule type" value="Genomic_DNA"/>
</dbReference>
<proteinExistence type="predicted"/>
<comment type="caution">
    <text evidence="2">The sequence shown here is derived from an EMBL/GenBank/DDBJ whole genome shotgun (WGS) entry which is preliminary data.</text>
</comment>
<dbReference type="InterPro" id="IPR016161">
    <property type="entry name" value="Ald_DH/histidinol_DH"/>
</dbReference>
<feature type="non-terminal residue" evidence="2">
    <location>
        <position position="1"/>
    </location>
</feature>
<dbReference type="InterPro" id="IPR015590">
    <property type="entry name" value="Aldehyde_DH_dom"/>
</dbReference>
<dbReference type="EMBL" id="WTML01000860">
    <property type="protein sequence ID" value="MWL01824.1"/>
    <property type="molecule type" value="Genomic_DNA"/>
</dbReference>
<gene>
    <name evidence="2" type="ORF">GQM21_30120</name>
    <name evidence="3" type="ORF">GQM21_32790</name>
</gene>
<dbReference type="Pfam" id="PF00171">
    <property type="entry name" value="Aldedh"/>
    <property type="match status" value="1"/>
</dbReference>
<accession>A0A8T5YQ76</accession>
<organism evidence="2 4">
    <name type="scientific">Escherichia coli</name>
    <dbReference type="NCBI Taxonomy" id="562"/>
    <lineage>
        <taxon>Bacteria</taxon>
        <taxon>Pseudomonadati</taxon>
        <taxon>Pseudomonadota</taxon>
        <taxon>Gammaproteobacteria</taxon>
        <taxon>Enterobacterales</taxon>
        <taxon>Enterobacteriaceae</taxon>
        <taxon>Escherichia</taxon>
    </lineage>
</organism>
<dbReference type="Gene3D" id="3.40.309.10">
    <property type="entry name" value="Aldehyde Dehydrogenase, Chain A, domain 2"/>
    <property type="match status" value="1"/>
</dbReference>